<feature type="domain" description="Glutamine amidotransferase" evidence="1">
    <location>
        <begin position="61"/>
        <end position="205"/>
    </location>
</feature>
<dbReference type="OrthoDB" id="9813383at2"/>
<name>A0A3A1WLU9_9HYPH</name>
<dbReference type="Gene3D" id="3.40.50.880">
    <property type="match status" value="1"/>
</dbReference>
<dbReference type="InterPro" id="IPR017926">
    <property type="entry name" value="GATASE"/>
</dbReference>
<keyword evidence="2" id="KW-0808">Transferase</keyword>
<accession>A0A3A1WLU9</accession>
<dbReference type="PROSITE" id="PS51273">
    <property type="entry name" value="GATASE_TYPE_1"/>
    <property type="match status" value="1"/>
</dbReference>
<keyword evidence="2" id="KW-0315">Glutamine amidotransferase</keyword>
<comment type="caution">
    <text evidence="2">The sequence shown here is derived from an EMBL/GenBank/DDBJ whole genome shotgun (WGS) entry which is preliminary data.</text>
</comment>
<dbReference type="Pfam" id="PF00117">
    <property type="entry name" value="GATase"/>
    <property type="match status" value="1"/>
</dbReference>
<dbReference type="RefSeq" id="WP_119538606.1">
    <property type="nucleotide sequence ID" value="NZ_QYRN01000002.1"/>
</dbReference>
<dbReference type="InterPro" id="IPR029062">
    <property type="entry name" value="Class_I_gatase-like"/>
</dbReference>
<dbReference type="EMBL" id="QYRN01000002">
    <property type="protein sequence ID" value="RIY02527.1"/>
    <property type="molecule type" value="Genomic_DNA"/>
</dbReference>
<dbReference type="PANTHER" id="PTHR42695">
    <property type="entry name" value="GLUTAMINE AMIDOTRANSFERASE YLR126C-RELATED"/>
    <property type="match status" value="1"/>
</dbReference>
<proteinExistence type="predicted"/>
<reference evidence="3" key="1">
    <citation type="submission" date="2018-09" db="EMBL/GenBank/DDBJ databases">
        <authorList>
            <person name="Tuo L."/>
        </authorList>
    </citation>
    <scope>NUCLEOTIDE SEQUENCE [LARGE SCALE GENOMIC DNA]</scope>
    <source>
        <strain evidence="3">M2BS4Y-1</strain>
    </source>
</reference>
<sequence length="281" mass="30071">MSLRFLIVASETPDQRDARRREVGAASDETYAETLRAIESGLACDTVSCVDGTPPPSLEALRAYGGVVLSGSPIQMHADGPETRSAAAFMARVFEAGTPSFGSCAGLQIATVAAGGRCKPRSPRMEAAFVRGIVATEAGRDHPLLAGRPLAWDAPAMHSDEVATLPDGATILAGTRTTPVQAVEIARGPGTFWGVQYHPELSLAEIAAALRRQADDLLEQRLVADRAALDAHAARIDALDREPERRDLAWQLGLDREITEPARRMREVRNFIARAAARKAS</sequence>
<dbReference type="CDD" id="cd01741">
    <property type="entry name" value="GATase1_1"/>
    <property type="match status" value="1"/>
</dbReference>
<dbReference type="Proteomes" id="UP000265750">
    <property type="component" value="Unassembled WGS sequence"/>
</dbReference>
<evidence type="ECO:0000259" key="1">
    <source>
        <dbReference type="Pfam" id="PF00117"/>
    </source>
</evidence>
<dbReference type="GO" id="GO:0016740">
    <property type="term" value="F:transferase activity"/>
    <property type="evidence" value="ECO:0007669"/>
    <property type="project" value="UniProtKB-KW"/>
</dbReference>
<evidence type="ECO:0000313" key="3">
    <source>
        <dbReference type="Proteomes" id="UP000265750"/>
    </source>
</evidence>
<dbReference type="PANTHER" id="PTHR42695:SF5">
    <property type="entry name" value="GLUTAMINE AMIDOTRANSFERASE YLR126C-RELATED"/>
    <property type="match status" value="1"/>
</dbReference>
<gene>
    <name evidence="2" type="ORF">D3218_03915</name>
</gene>
<dbReference type="InterPro" id="IPR044992">
    <property type="entry name" value="ChyE-like"/>
</dbReference>
<organism evidence="2 3">
    <name type="scientific">Aureimonas flava</name>
    <dbReference type="NCBI Taxonomy" id="2320271"/>
    <lineage>
        <taxon>Bacteria</taxon>
        <taxon>Pseudomonadati</taxon>
        <taxon>Pseudomonadota</taxon>
        <taxon>Alphaproteobacteria</taxon>
        <taxon>Hyphomicrobiales</taxon>
        <taxon>Aurantimonadaceae</taxon>
        <taxon>Aureimonas</taxon>
    </lineage>
</organism>
<dbReference type="GO" id="GO:0005829">
    <property type="term" value="C:cytosol"/>
    <property type="evidence" value="ECO:0007669"/>
    <property type="project" value="TreeGrafter"/>
</dbReference>
<dbReference type="AlphaFoldDB" id="A0A3A1WLU9"/>
<keyword evidence="3" id="KW-1185">Reference proteome</keyword>
<dbReference type="SUPFAM" id="SSF52317">
    <property type="entry name" value="Class I glutamine amidotransferase-like"/>
    <property type="match status" value="1"/>
</dbReference>
<evidence type="ECO:0000313" key="2">
    <source>
        <dbReference type="EMBL" id="RIY02527.1"/>
    </source>
</evidence>
<protein>
    <submittedName>
        <fullName evidence="2">Type 1 glutamine amidotransferase</fullName>
    </submittedName>
</protein>